<feature type="transmembrane region" description="Helical" evidence="5">
    <location>
        <begin position="7"/>
        <end position="29"/>
    </location>
</feature>
<feature type="transmembrane region" description="Helical" evidence="5">
    <location>
        <begin position="72"/>
        <end position="91"/>
    </location>
</feature>
<organism evidence="7 8">
    <name type="scientific">Hyphomonas adhaerens MHS-3</name>
    <dbReference type="NCBI Taxonomy" id="1280949"/>
    <lineage>
        <taxon>Bacteria</taxon>
        <taxon>Pseudomonadati</taxon>
        <taxon>Pseudomonadota</taxon>
        <taxon>Alphaproteobacteria</taxon>
        <taxon>Hyphomonadales</taxon>
        <taxon>Hyphomonadaceae</taxon>
        <taxon>Hyphomonas</taxon>
    </lineage>
</organism>
<feature type="transmembrane region" description="Helical" evidence="5">
    <location>
        <begin position="266"/>
        <end position="286"/>
    </location>
</feature>
<feature type="transmembrane region" description="Helical" evidence="5">
    <location>
        <begin position="159"/>
        <end position="177"/>
    </location>
</feature>
<feature type="transmembrane region" description="Helical" evidence="5">
    <location>
        <begin position="232"/>
        <end position="254"/>
    </location>
</feature>
<keyword evidence="3 5" id="KW-0472">Membrane</keyword>
<dbReference type="InterPro" id="IPR020846">
    <property type="entry name" value="MFS_dom"/>
</dbReference>
<dbReference type="PANTHER" id="PTHR23521:SF3">
    <property type="entry name" value="MFS TRANSPORTER"/>
    <property type="match status" value="1"/>
</dbReference>
<dbReference type="Gene3D" id="1.20.1250.20">
    <property type="entry name" value="MFS general substrate transporter like domains"/>
    <property type="match status" value="2"/>
</dbReference>
<proteinExistence type="predicted"/>
<evidence type="ECO:0000256" key="3">
    <source>
        <dbReference type="ARBA" id="ARBA00023136"/>
    </source>
</evidence>
<dbReference type="STRING" id="1280949.HAD_06945"/>
<feature type="transmembrane region" description="Helical" evidence="5">
    <location>
        <begin position="97"/>
        <end position="118"/>
    </location>
</feature>
<evidence type="ECO:0000313" key="8">
    <source>
        <dbReference type="Proteomes" id="UP000027446"/>
    </source>
</evidence>
<dbReference type="InterPro" id="IPR036259">
    <property type="entry name" value="MFS_trans_sf"/>
</dbReference>
<dbReference type="CDD" id="cd17477">
    <property type="entry name" value="MFS_YcaD_like"/>
    <property type="match status" value="1"/>
</dbReference>
<feature type="transmembrane region" description="Helical" evidence="5">
    <location>
        <begin position="189"/>
        <end position="212"/>
    </location>
</feature>
<dbReference type="InterPro" id="IPR047200">
    <property type="entry name" value="MFS_YcaD-like"/>
</dbReference>
<dbReference type="InterPro" id="IPR011701">
    <property type="entry name" value="MFS"/>
</dbReference>
<feature type="transmembrane region" description="Helical" evidence="5">
    <location>
        <begin position="130"/>
        <end position="153"/>
    </location>
</feature>
<evidence type="ECO:0000256" key="1">
    <source>
        <dbReference type="ARBA" id="ARBA00022692"/>
    </source>
</evidence>
<feature type="compositionally biased region" description="Acidic residues" evidence="4">
    <location>
        <begin position="416"/>
        <end position="438"/>
    </location>
</feature>
<accession>A0A069E536</accession>
<feature type="transmembrane region" description="Helical" evidence="5">
    <location>
        <begin position="41"/>
        <end position="60"/>
    </location>
</feature>
<keyword evidence="1 5" id="KW-0812">Transmembrane</keyword>
<sequence>MSDTRNVIVLIIAVMILQVAGGLISVLTPLGLEAMGTPPEAIGLIAALYAAGFMLGAWLAPRTLATIGHIRLFAAASATNAVSVLSLSLVHDELFWAPVRVIMGMSLAFSFTSIESWLGSVVPEKSRGNVMGIYHTGAKLSLIIGPFFVAGLSPLDTRAYTWAALFLSLALVPVCLTRKEQPVLPERRSMPLMALYQLAPAAVLGALIAGIVNTGTQSLLPIYFEGFKIGGGGTAAAAIASGAAWTGGLLLQWPAGRLSDRIERRLVIAGLGGMSALAALFIAIFGTRLSEISVIIALGFWGAGALSFFSLCVAHAIDRTPKVLIPQVMSGLLFVWAGGSIIGPLLSGFAMRADGEFGLFGLAGVLLIVLTIVMIMRVRSKPVAIEDKLAEWSPVLPTPLASVKLDPRMSDRDENPAEETAAEEAQEEATGDATEEGPDSQTDTEAAPESKV</sequence>
<dbReference type="Proteomes" id="UP000027446">
    <property type="component" value="Unassembled WGS sequence"/>
</dbReference>
<gene>
    <name evidence="7" type="ORF">HAD_06945</name>
</gene>
<feature type="transmembrane region" description="Helical" evidence="5">
    <location>
        <begin position="329"/>
        <end position="351"/>
    </location>
</feature>
<dbReference type="SUPFAM" id="SSF103473">
    <property type="entry name" value="MFS general substrate transporter"/>
    <property type="match status" value="1"/>
</dbReference>
<dbReference type="PROSITE" id="PS50850">
    <property type="entry name" value="MFS"/>
    <property type="match status" value="1"/>
</dbReference>
<evidence type="ECO:0000313" key="7">
    <source>
        <dbReference type="EMBL" id="KCZ85400.1"/>
    </source>
</evidence>
<reference evidence="7 8" key="1">
    <citation type="journal article" date="2014" name="Antonie Van Leeuwenhoek">
        <title>Hyphomonas beringensis sp. nov. and Hyphomonas chukchiensis sp. nov., isolated from surface seawater of the Bering Sea and Chukchi Sea.</title>
        <authorList>
            <person name="Li C."/>
            <person name="Lai Q."/>
            <person name="Li G."/>
            <person name="Dong C."/>
            <person name="Wang J."/>
            <person name="Liao Y."/>
            <person name="Shao Z."/>
        </authorList>
    </citation>
    <scope>NUCLEOTIDE SEQUENCE [LARGE SCALE GENOMIC DNA]</scope>
    <source>
        <strain evidence="7 8">MHS-3</strain>
    </source>
</reference>
<dbReference type="PANTHER" id="PTHR23521">
    <property type="entry name" value="TRANSPORTER MFS SUPERFAMILY"/>
    <property type="match status" value="1"/>
</dbReference>
<dbReference type="RefSeq" id="WP_035570174.1">
    <property type="nucleotide sequence ID" value="NZ_ARYH01000001.1"/>
</dbReference>
<feature type="compositionally biased region" description="Basic and acidic residues" evidence="4">
    <location>
        <begin position="405"/>
        <end position="415"/>
    </location>
</feature>
<evidence type="ECO:0000256" key="2">
    <source>
        <dbReference type="ARBA" id="ARBA00022989"/>
    </source>
</evidence>
<evidence type="ECO:0000256" key="5">
    <source>
        <dbReference type="SAM" id="Phobius"/>
    </source>
</evidence>
<feature type="transmembrane region" description="Helical" evidence="5">
    <location>
        <begin position="292"/>
        <end position="317"/>
    </location>
</feature>
<evidence type="ECO:0000256" key="4">
    <source>
        <dbReference type="SAM" id="MobiDB-lite"/>
    </source>
</evidence>
<dbReference type="GO" id="GO:0022857">
    <property type="term" value="F:transmembrane transporter activity"/>
    <property type="evidence" value="ECO:0007669"/>
    <property type="project" value="InterPro"/>
</dbReference>
<feature type="domain" description="Major facilitator superfamily (MFS) profile" evidence="6">
    <location>
        <begin position="6"/>
        <end position="382"/>
    </location>
</feature>
<comment type="caution">
    <text evidence="7">The sequence shown here is derived from an EMBL/GenBank/DDBJ whole genome shotgun (WGS) entry which is preliminary data.</text>
</comment>
<feature type="transmembrane region" description="Helical" evidence="5">
    <location>
        <begin position="357"/>
        <end position="378"/>
    </location>
</feature>
<dbReference type="GO" id="GO:0005886">
    <property type="term" value="C:plasma membrane"/>
    <property type="evidence" value="ECO:0007669"/>
    <property type="project" value="TreeGrafter"/>
</dbReference>
<protein>
    <submittedName>
        <fullName evidence="7">Major facilitator family transporter</fullName>
    </submittedName>
</protein>
<dbReference type="EMBL" id="ARYH01000001">
    <property type="protein sequence ID" value="KCZ85400.1"/>
    <property type="molecule type" value="Genomic_DNA"/>
</dbReference>
<keyword evidence="2 5" id="KW-1133">Transmembrane helix</keyword>
<dbReference type="eggNOG" id="COG2814">
    <property type="taxonomic scope" value="Bacteria"/>
</dbReference>
<keyword evidence="8" id="KW-1185">Reference proteome</keyword>
<dbReference type="Pfam" id="PF07690">
    <property type="entry name" value="MFS_1"/>
    <property type="match status" value="1"/>
</dbReference>
<evidence type="ECO:0000259" key="6">
    <source>
        <dbReference type="PROSITE" id="PS50850"/>
    </source>
</evidence>
<dbReference type="PATRIC" id="fig|1280949.3.peg.1413"/>
<feature type="region of interest" description="Disordered" evidence="4">
    <location>
        <begin position="403"/>
        <end position="452"/>
    </location>
</feature>
<name>A0A069E536_9PROT</name>
<dbReference type="AlphaFoldDB" id="A0A069E536"/>